<reference evidence="1" key="1">
    <citation type="submission" date="2020-03" db="EMBL/GenBank/DDBJ databases">
        <title>The deep terrestrial virosphere.</title>
        <authorList>
            <person name="Holmfeldt K."/>
            <person name="Nilsson E."/>
            <person name="Simone D."/>
            <person name="Lopez-Fernandez M."/>
            <person name="Wu X."/>
            <person name="de Brujin I."/>
            <person name="Lundin D."/>
            <person name="Andersson A."/>
            <person name="Bertilsson S."/>
            <person name="Dopson M."/>
        </authorList>
    </citation>
    <scope>NUCLEOTIDE SEQUENCE</scope>
    <source>
        <strain evidence="3">MM415A00105</strain>
        <strain evidence="2">MM415B00347</strain>
        <strain evidence="1">TM448A00170</strain>
    </source>
</reference>
<dbReference type="EMBL" id="MT143983">
    <property type="protein sequence ID" value="QJA44970.1"/>
    <property type="molecule type" value="Genomic_DNA"/>
</dbReference>
<dbReference type="Pfam" id="PF17236">
    <property type="entry name" value="SU10_MCP"/>
    <property type="match status" value="1"/>
</dbReference>
<dbReference type="InterPro" id="IPR035198">
    <property type="entry name" value="SU10_MCP"/>
</dbReference>
<dbReference type="EMBL" id="MT141555">
    <property type="protein sequence ID" value="QJA66463.1"/>
    <property type="molecule type" value="Genomic_DNA"/>
</dbReference>
<evidence type="ECO:0000313" key="1">
    <source>
        <dbReference type="EMBL" id="QJA44970.1"/>
    </source>
</evidence>
<evidence type="ECO:0000313" key="3">
    <source>
        <dbReference type="EMBL" id="QJI04617.1"/>
    </source>
</evidence>
<dbReference type="AlphaFoldDB" id="A0A6H1ZCR4"/>
<organism evidence="1">
    <name type="scientific">viral metagenome</name>
    <dbReference type="NCBI Taxonomy" id="1070528"/>
    <lineage>
        <taxon>unclassified sequences</taxon>
        <taxon>metagenomes</taxon>
        <taxon>organismal metagenomes</taxon>
    </lineage>
</organism>
<proteinExistence type="predicted"/>
<accession>A0A6H1ZCR4</accession>
<evidence type="ECO:0000313" key="2">
    <source>
        <dbReference type="EMBL" id="QJA66463.1"/>
    </source>
</evidence>
<sequence length="432" mass="48674">MFLGMRGNGDWVAGQRPLNWRQQILKLYPNGQAPLTAMLSMMGSSRVDDPEFNWWTQVQTAVSGDVAGIFTIADLSVPYVAGGVIGQTVFVNVTDTTVFNRVRQGHQILLRDESDWRVDVVGKITEVHRGAANEVYAVRLLENDNNSPAHDLSNCDNFKIIGNINPEGGEMPDAIALNPVKVYNYTQIFRTPLSITRTARKTRLRTGDQYQKAKAEALEMHSWEMELAYWWGIRTENIGDNAKPERTTMGAINFIRTYAPLNCDDFTLNAAYAGQTWAVGGENWFKTYLEQIFRYGADQKMAFVGSGCLLGIDRLAMTSGQINLTPGAKTYGMEIREWVTPFGTIYMKTHPLFSYDITTRNMMVILEPKELEYRYIDDTAFYGENSSKTHSEGYGQRRVDGTNEEYLTECGLEFGLPQKCAVLNGFNQDNVV</sequence>
<gene>
    <name evidence="3" type="ORF">MM415A00105_0009</name>
    <name evidence="2" type="ORF">MM415B00347_0031</name>
    <name evidence="1" type="ORF">TM448A00170_0061</name>
</gene>
<name>A0A6H1ZCR4_9ZZZZ</name>
<protein>
    <submittedName>
        <fullName evidence="1">Putative capsid protein</fullName>
    </submittedName>
</protein>
<dbReference type="EMBL" id="MT145188">
    <property type="protein sequence ID" value="QJI04617.1"/>
    <property type="molecule type" value="Genomic_DNA"/>
</dbReference>